<dbReference type="SUPFAM" id="SSF47661">
    <property type="entry name" value="t-snare proteins"/>
    <property type="match status" value="1"/>
</dbReference>
<dbReference type="GO" id="GO:0016192">
    <property type="term" value="P:vesicle-mediated transport"/>
    <property type="evidence" value="ECO:0007669"/>
    <property type="project" value="InterPro"/>
</dbReference>
<dbReference type="RefSeq" id="XP_011132285.1">
    <property type="nucleotide sequence ID" value="XM_011133983.1"/>
</dbReference>
<keyword evidence="2" id="KW-1185">Reference proteome</keyword>
<evidence type="ECO:0000313" key="2">
    <source>
        <dbReference type="Proteomes" id="UP000019763"/>
    </source>
</evidence>
<sequence>MSSIFASDGKDSLQDFSNDVEAVEIHVNELSVKVSNLLNNVMSSKSSQDCLQALQKSRDVIERAKTRDRKIRLELASATTEVPTALRMQKNKLSSALETKVKQFNQLSKQIDNAIERAAKTPLARSASPLPPFLTPERRADQTSIVINTLDNTDNLQTLRQVHQGLETTQQIFDELDCLVRQQQQQFGTLESAAANTKHFTK</sequence>
<proteinExistence type="predicted"/>
<dbReference type="AlphaFoldDB" id="A0A023B1E4"/>
<dbReference type="InterPro" id="IPR010989">
    <property type="entry name" value="SNARE"/>
</dbReference>
<accession>A0A023B1E4</accession>
<gene>
    <name evidence="1" type="ORF">GNI_133530</name>
</gene>
<evidence type="ECO:0000313" key="1">
    <source>
        <dbReference type="EMBL" id="EZG46512.1"/>
    </source>
</evidence>
<dbReference type="GeneID" id="22914707"/>
<reference evidence="1" key="1">
    <citation type="submission" date="2013-12" db="EMBL/GenBank/DDBJ databases">
        <authorList>
            <person name="Omoto C.K."/>
            <person name="Sibley D."/>
            <person name="Venepally P."/>
            <person name="Hadjithomas M."/>
            <person name="Karamycheva S."/>
            <person name="Brunk B."/>
            <person name="Roos D."/>
            <person name="Caler E."/>
            <person name="Lorenzi H."/>
        </authorList>
    </citation>
    <scope>NUCLEOTIDE SEQUENCE</scope>
</reference>
<organism evidence="1 2">
    <name type="scientific">Gregarina niphandrodes</name>
    <name type="common">Septate eugregarine</name>
    <dbReference type="NCBI Taxonomy" id="110365"/>
    <lineage>
        <taxon>Eukaryota</taxon>
        <taxon>Sar</taxon>
        <taxon>Alveolata</taxon>
        <taxon>Apicomplexa</taxon>
        <taxon>Conoidasida</taxon>
        <taxon>Gregarinasina</taxon>
        <taxon>Eugregarinorida</taxon>
        <taxon>Gregarinidae</taxon>
        <taxon>Gregarina</taxon>
    </lineage>
</organism>
<protein>
    <submittedName>
        <fullName evidence="1">Uncharacterized protein</fullName>
    </submittedName>
</protein>
<comment type="caution">
    <text evidence="1">The sequence shown here is derived from an EMBL/GenBank/DDBJ whole genome shotgun (WGS) entry which is preliminary data.</text>
</comment>
<dbReference type="VEuPathDB" id="CryptoDB:GNI_133530"/>
<dbReference type="Proteomes" id="UP000019763">
    <property type="component" value="Unassembled WGS sequence"/>
</dbReference>
<dbReference type="EMBL" id="AFNH02000992">
    <property type="protein sequence ID" value="EZG46512.1"/>
    <property type="molecule type" value="Genomic_DNA"/>
</dbReference>
<name>A0A023B1E4_GRENI</name>
<dbReference type="GO" id="GO:0016020">
    <property type="term" value="C:membrane"/>
    <property type="evidence" value="ECO:0007669"/>
    <property type="project" value="InterPro"/>
</dbReference>